<dbReference type="RefSeq" id="WP_021725231.1">
    <property type="nucleotide sequence ID" value="NZ_AWEZ01000016.1"/>
</dbReference>
<dbReference type="PANTHER" id="PTHR10353:SF36">
    <property type="entry name" value="LP05116P"/>
    <property type="match status" value="1"/>
</dbReference>
<dbReference type="PANTHER" id="PTHR10353">
    <property type="entry name" value="GLYCOSYL HYDROLASE"/>
    <property type="match status" value="1"/>
</dbReference>
<comment type="similarity">
    <text evidence="1 4">Belongs to the glycosyl hydrolase 1 family.</text>
</comment>
<dbReference type="Pfam" id="PF00232">
    <property type="entry name" value="Glyco_hydro_1"/>
    <property type="match status" value="1"/>
</dbReference>
<sequence length="230" mass="26173">MDGMGASFPQGSLWDASSSAFQVEGVWDEDGKGMTVADVDPFKRSDRQADTGVVGDSYHRWREDIELMAQLGLGAYRFSIAWARVVPTGDGAVNPVGLAFYDQVIDCLLEYGIQPLVMLYHFDLPYALVEKYDGWADRRCALAFERYARICFEHFGDRVRYWQTINEQNLMVCVDERMNIDSPDPLEAARLHAQMDYHMFLAHALAYRACHELVSGTRWALPSRPHARIP</sequence>
<accession>U2TV42</accession>
<evidence type="ECO:0000256" key="1">
    <source>
        <dbReference type="ARBA" id="ARBA00010838"/>
    </source>
</evidence>
<dbReference type="GO" id="GO:0016052">
    <property type="term" value="P:carbohydrate catabolic process"/>
    <property type="evidence" value="ECO:0007669"/>
    <property type="project" value="TreeGrafter"/>
</dbReference>
<dbReference type="SUPFAM" id="SSF51445">
    <property type="entry name" value="(Trans)glycosidases"/>
    <property type="match status" value="1"/>
</dbReference>
<name>U2TV42_9ACTN</name>
<dbReference type="Gene3D" id="3.20.20.80">
    <property type="entry name" value="Glycosidases"/>
    <property type="match status" value="1"/>
</dbReference>
<protein>
    <submittedName>
        <fullName evidence="5">Glycoside hydrolase, family 1 domain protein</fullName>
    </submittedName>
</protein>
<keyword evidence="6" id="KW-1185">Reference proteome</keyword>
<dbReference type="Proteomes" id="UP000016638">
    <property type="component" value="Unassembled WGS sequence"/>
</dbReference>
<dbReference type="InterPro" id="IPR001360">
    <property type="entry name" value="Glyco_hydro_1"/>
</dbReference>
<dbReference type="EMBL" id="AWEZ01000016">
    <property type="protein sequence ID" value="ERL10215.1"/>
    <property type="molecule type" value="Genomic_DNA"/>
</dbReference>
<comment type="caution">
    <text evidence="5">The sequence shown here is derived from an EMBL/GenBank/DDBJ whole genome shotgun (WGS) entry which is preliminary data.</text>
</comment>
<evidence type="ECO:0000256" key="3">
    <source>
        <dbReference type="ARBA" id="ARBA00023295"/>
    </source>
</evidence>
<organism evidence="5 6">
    <name type="scientific">Olsenella profusa F0195</name>
    <dbReference type="NCBI Taxonomy" id="1125712"/>
    <lineage>
        <taxon>Bacteria</taxon>
        <taxon>Bacillati</taxon>
        <taxon>Actinomycetota</taxon>
        <taxon>Coriobacteriia</taxon>
        <taxon>Coriobacteriales</taxon>
        <taxon>Atopobiaceae</taxon>
        <taxon>Olsenella</taxon>
    </lineage>
</organism>
<dbReference type="STRING" id="1125712.HMPREF1316_2177"/>
<evidence type="ECO:0000256" key="2">
    <source>
        <dbReference type="ARBA" id="ARBA00022801"/>
    </source>
</evidence>
<dbReference type="GO" id="GO:0005829">
    <property type="term" value="C:cytosol"/>
    <property type="evidence" value="ECO:0007669"/>
    <property type="project" value="TreeGrafter"/>
</dbReference>
<reference evidence="5 6" key="1">
    <citation type="submission" date="2013-08" db="EMBL/GenBank/DDBJ databases">
        <authorList>
            <person name="Durkin A.S."/>
            <person name="Haft D.R."/>
            <person name="McCorrison J."/>
            <person name="Torralba M."/>
            <person name="Gillis M."/>
            <person name="Haft D.H."/>
            <person name="Methe B."/>
            <person name="Sutton G."/>
            <person name="Nelson K.E."/>
        </authorList>
    </citation>
    <scope>NUCLEOTIDE SEQUENCE [LARGE SCALE GENOMIC DNA]</scope>
    <source>
        <strain evidence="5 6">F0195</strain>
    </source>
</reference>
<evidence type="ECO:0000256" key="4">
    <source>
        <dbReference type="RuleBase" id="RU003690"/>
    </source>
</evidence>
<dbReference type="PATRIC" id="fig|1125712.3.peg.409"/>
<dbReference type="InterPro" id="IPR017853">
    <property type="entry name" value="GH"/>
</dbReference>
<keyword evidence="3" id="KW-0326">Glycosidase</keyword>
<dbReference type="eggNOG" id="COG2723">
    <property type="taxonomic scope" value="Bacteria"/>
</dbReference>
<evidence type="ECO:0000313" key="5">
    <source>
        <dbReference type="EMBL" id="ERL10215.1"/>
    </source>
</evidence>
<keyword evidence="2 5" id="KW-0378">Hydrolase</keyword>
<proteinExistence type="inferred from homology"/>
<gene>
    <name evidence="5" type="ORF">HMPREF1316_2177</name>
</gene>
<dbReference type="AlphaFoldDB" id="U2TV42"/>
<evidence type="ECO:0000313" key="6">
    <source>
        <dbReference type="Proteomes" id="UP000016638"/>
    </source>
</evidence>
<dbReference type="GO" id="GO:0008422">
    <property type="term" value="F:beta-glucosidase activity"/>
    <property type="evidence" value="ECO:0007669"/>
    <property type="project" value="TreeGrafter"/>
</dbReference>